<dbReference type="PROSITE" id="PS50893">
    <property type="entry name" value="ABC_TRANSPORTER_2"/>
    <property type="match status" value="1"/>
</dbReference>
<dbReference type="SUPFAM" id="SSF52540">
    <property type="entry name" value="P-loop containing nucleoside triphosphate hydrolases"/>
    <property type="match status" value="1"/>
</dbReference>
<dbReference type="EMBL" id="JACHMC010000001">
    <property type="protein sequence ID" value="MBB4882015.1"/>
    <property type="molecule type" value="Genomic_DNA"/>
</dbReference>
<dbReference type="PROSITE" id="PS00211">
    <property type="entry name" value="ABC_TRANSPORTER_1"/>
    <property type="match status" value="1"/>
</dbReference>
<sequence>MTVTVHTPDLSAYRRPHGAARPDAPALSVRDLVLEYPDGEGRTLRALDEVSLDLAAGTFTALIGPSGSGKSSLLAVAAGLVSPTSGTVHVAGTELTALSRAARTRLRGERIGVVFQQPNLLPSLTAREQLELTVRLDPRATRADRRAARDRAQEMLERVDLGRQADQRPHQLSGGQRQRVNIVRALMGSPALLLVDEPTSALDRERSAAVVHLLGRLTREEGAATLMVTHDVEFLDAVDRTLTMVDGRLS</sequence>
<comment type="caution">
    <text evidence="4">The sequence shown here is derived from an EMBL/GenBank/DDBJ whole genome shotgun (WGS) entry which is preliminary data.</text>
</comment>
<dbReference type="CDD" id="cd03255">
    <property type="entry name" value="ABC_MJ0796_LolCDE_FtsE"/>
    <property type="match status" value="1"/>
</dbReference>
<dbReference type="GO" id="GO:0005524">
    <property type="term" value="F:ATP binding"/>
    <property type="evidence" value="ECO:0007669"/>
    <property type="project" value="UniProtKB-KW"/>
</dbReference>
<dbReference type="GO" id="GO:0016887">
    <property type="term" value="F:ATP hydrolysis activity"/>
    <property type="evidence" value="ECO:0007669"/>
    <property type="project" value="InterPro"/>
</dbReference>
<evidence type="ECO:0000256" key="1">
    <source>
        <dbReference type="ARBA" id="ARBA00022448"/>
    </source>
</evidence>
<organism evidence="4 5">
    <name type="scientific">Micrococcus flavus</name>
    <dbReference type="NCBI Taxonomy" id="384602"/>
    <lineage>
        <taxon>Bacteria</taxon>
        <taxon>Bacillati</taxon>
        <taxon>Actinomycetota</taxon>
        <taxon>Actinomycetes</taxon>
        <taxon>Micrococcales</taxon>
        <taxon>Micrococcaceae</taxon>
        <taxon>Micrococcus</taxon>
    </lineage>
</organism>
<gene>
    <name evidence="4" type="ORF">BJ976_000366</name>
</gene>
<keyword evidence="1" id="KW-0813">Transport</keyword>
<dbReference type="GO" id="GO:0005886">
    <property type="term" value="C:plasma membrane"/>
    <property type="evidence" value="ECO:0007669"/>
    <property type="project" value="TreeGrafter"/>
</dbReference>
<proteinExistence type="predicted"/>
<reference evidence="4 5" key="1">
    <citation type="submission" date="2020-08" db="EMBL/GenBank/DDBJ databases">
        <title>Sequencing the genomes of 1000 actinobacteria strains.</title>
        <authorList>
            <person name="Klenk H.-P."/>
        </authorList>
    </citation>
    <scope>NUCLEOTIDE SEQUENCE [LARGE SCALE GENOMIC DNA]</scope>
    <source>
        <strain evidence="4 5">DSM 19079</strain>
    </source>
</reference>
<dbReference type="InterPro" id="IPR017871">
    <property type="entry name" value="ABC_transporter-like_CS"/>
</dbReference>
<evidence type="ECO:0000256" key="2">
    <source>
        <dbReference type="ARBA" id="ARBA00022741"/>
    </source>
</evidence>
<dbReference type="OrthoDB" id="9778572at2"/>
<evidence type="ECO:0000313" key="4">
    <source>
        <dbReference type="EMBL" id="MBB4882015.1"/>
    </source>
</evidence>
<evidence type="ECO:0000313" key="5">
    <source>
        <dbReference type="Proteomes" id="UP000560081"/>
    </source>
</evidence>
<dbReference type="SMART" id="SM00382">
    <property type="entry name" value="AAA"/>
    <property type="match status" value="1"/>
</dbReference>
<keyword evidence="2" id="KW-0547">Nucleotide-binding</keyword>
<dbReference type="InterPro" id="IPR017911">
    <property type="entry name" value="MacB-like_ATP-bd"/>
</dbReference>
<dbReference type="GO" id="GO:0022857">
    <property type="term" value="F:transmembrane transporter activity"/>
    <property type="evidence" value="ECO:0007669"/>
    <property type="project" value="TreeGrafter"/>
</dbReference>
<dbReference type="InterPro" id="IPR015854">
    <property type="entry name" value="ABC_transpr_LolD-like"/>
</dbReference>
<dbReference type="PANTHER" id="PTHR24220:SF685">
    <property type="entry name" value="ABC TRANSPORTER RELATED"/>
    <property type="match status" value="1"/>
</dbReference>
<accession>A0A4Y8X264</accession>
<dbReference type="InterPro" id="IPR027417">
    <property type="entry name" value="P-loop_NTPase"/>
</dbReference>
<dbReference type="InterPro" id="IPR003439">
    <property type="entry name" value="ABC_transporter-like_ATP-bd"/>
</dbReference>
<dbReference type="RefSeq" id="WP_135029810.1">
    <property type="nucleotide sequence ID" value="NZ_BMLA01000003.1"/>
</dbReference>
<name>A0A4Y8X264_9MICC</name>
<dbReference type="Proteomes" id="UP000560081">
    <property type="component" value="Unassembled WGS sequence"/>
</dbReference>
<keyword evidence="5" id="KW-1185">Reference proteome</keyword>
<evidence type="ECO:0000256" key="3">
    <source>
        <dbReference type="ARBA" id="ARBA00022840"/>
    </source>
</evidence>
<dbReference type="PANTHER" id="PTHR24220">
    <property type="entry name" value="IMPORT ATP-BINDING PROTEIN"/>
    <property type="match status" value="1"/>
</dbReference>
<protein>
    <submittedName>
        <fullName evidence="4">Putative ABC transport system ATP-binding protein</fullName>
    </submittedName>
</protein>
<dbReference type="InterPro" id="IPR003593">
    <property type="entry name" value="AAA+_ATPase"/>
</dbReference>
<dbReference type="Pfam" id="PF00005">
    <property type="entry name" value="ABC_tran"/>
    <property type="match status" value="1"/>
</dbReference>
<dbReference type="AlphaFoldDB" id="A0A4Y8X264"/>
<dbReference type="Gene3D" id="3.40.50.300">
    <property type="entry name" value="P-loop containing nucleotide triphosphate hydrolases"/>
    <property type="match status" value="1"/>
</dbReference>
<keyword evidence="3 4" id="KW-0067">ATP-binding</keyword>